<dbReference type="Proteomes" id="UP000680656">
    <property type="component" value="Chromosome"/>
</dbReference>
<dbReference type="Gene3D" id="2.40.50.180">
    <property type="entry name" value="CheA-289, Domain 4"/>
    <property type="match status" value="1"/>
</dbReference>
<dbReference type="PROSITE" id="PS50851">
    <property type="entry name" value="CHEW"/>
    <property type="match status" value="1"/>
</dbReference>
<gene>
    <name evidence="2" type="ORF">KHC33_06905</name>
</gene>
<dbReference type="KEGG" id="mrtj:KHC33_06905"/>
<dbReference type="RefSeq" id="WP_214420980.1">
    <property type="nucleotide sequence ID" value="NZ_CP075546.1"/>
</dbReference>
<dbReference type="AlphaFoldDB" id="A0A8E7B344"/>
<keyword evidence="3" id="KW-1185">Reference proteome</keyword>
<dbReference type="GO" id="GO:0007165">
    <property type="term" value="P:signal transduction"/>
    <property type="evidence" value="ECO:0007669"/>
    <property type="project" value="InterPro"/>
</dbReference>
<dbReference type="InterPro" id="IPR039315">
    <property type="entry name" value="CheW"/>
</dbReference>
<evidence type="ECO:0000313" key="3">
    <source>
        <dbReference type="Proteomes" id="UP000680656"/>
    </source>
</evidence>
<dbReference type="PANTHER" id="PTHR22617:SF23">
    <property type="entry name" value="CHEMOTAXIS PROTEIN CHEW"/>
    <property type="match status" value="1"/>
</dbReference>
<name>A0A8E7B344_9EURY</name>
<feature type="domain" description="CheW-like" evidence="1">
    <location>
        <begin position="25"/>
        <end position="116"/>
    </location>
</feature>
<dbReference type="SUPFAM" id="SSF50341">
    <property type="entry name" value="CheW-like"/>
    <property type="match status" value="1"/>
</dbReference>
<dbReference type="InterPro" id="IPR036061">
    <property type="entry name" value="CheW-like_dom_sf"/>
</dbReference>
<dbReference type="InterPro" id="IPR002545">
    <property type="entry name" value="CheW-lke_dom"/>
</dbReference>
<dbReference type="GO" id="GO:0006935">
    <property type="term" value="P:chemotaxis"/>
    <property type="evidence" value="ECO:0007669"/>
    <property type="project" value="InterPro"/>
</dbReference>
<evidence type="ECO:0000259" key="1">
    <source>
        <dbReference type="PROSITE" id="PS50851"/>
    </source>
</evidence>
<organism evidence="2 3">
    <name type="scientific">Methanospirillum purgamenti</name>
    <dbReference type="NCBI Taxonomy" id="2834276"/>
    <lineage>
        <taxon>Archaea</taxon>
        <taxon>Methanobacteriati</taxon>
        <taxon>Methanobacteriota</taxon>
        <taxon>Stenosarchaea group</taxon>
        <taxon>Methanomicrobia</taxon>
        <taxon>Methanomicrobiales</taxon>
        <taxon>Methanospirillaceae</taxon>
        <taxon>Methanospirillum</taxon>
    </lineage>
</organism>
<accession>A0A8E7B344</accession>
<protein>
    <submittedName>
        <fullName evidence="2">Chemotaxis protein CheW</fullName>
    </submittedName>
</protein>
<dbReference type="GO" id="GO:0005829">
    <property type="term" value="C:cytosol"/>
    <property type="evidence" value="ECO:0007669"/>
    <property type="project" value="TreeGrafter"/>
</dbReference>
<dbReference type="EMBL" id="CP075546">
    <property type="protein sequence ID" value="QVV90206.1"/>
    <property type="molecule type" value="Genomic_DNA"/>
</dbReference>
<dbReference type="PANTHER" id="PTHR22617">
    <property type="entry name" value="CHEMOTAXIS SENSOR HISTIDINE KINASE-RELATED"/>
    <property type="match status" value="1"/>
</dbReference>
<dbReference type="GeneID" id="65096899"/>
<proteinExistence type="predicted"/>
<evidence type="ECO:0000313" key="2">
    <source>
        <dbReference type="EMBL" id="QVV90206.1"/>
    </source>
</evidence>
<dbReference type="Pfam" id="PF01584">
    <property type="entry name" value="CheW"/>
    <property type="match status" value="1"/>
</dbReference>
<sequence length="116" mass="13544">MTSVMNEYHLRPKFNFNSYKDENSEIQVMEFLSGKEQFAINLYDVREVNEKNSITPLPKSPNYIKGIIDLRGEVTSIIDLKKRMSIIEDNNYSPISSRIIVLDDKNEKKKDRNSGR</sequence>
<reference evidence="2 3" key="1">
    <citation type="submission" date="2021-05" db="EMBL/GenBank/DDBJ databases">
        <title>A novel Methanospirillum isolate from a pyrite-forming mixed culture.</title>
        <authorList>
            <person name="Bunk B."/>
            <person name="Sproer C."/>
            <person name="Spring S."/>
            <person name="Pester M."/>
        </authorList>
    </citation>
    <scope>NUCLEOTIDE SEQUENCE [LARGE SCALE GENOMIC DNA]</scope>
    <source>
        <strain evidence="2 3">J.3.6.1-F.2.7.3</strain>
    </source>
</reference>